<feature type="region of interest" description="Disordered" evidence="1">
    <location>
        <begin position="80"/>
        <end position="104"/>
    </location>
</feature>
<dbReference type="EMBL" id="FWWU01000007">
    <property type="protein sequence ID" value="SMB84627.1"/>
    <property type="molecule type" value="Genomic_DNA"/>
</dbReference>
<dbReference type="RefSeq" id="WP_084046999.1">
    <property type="nucleotide sequence ID" value="NZ_FWWU01000007.1"/>
</dbReference>
<accession>A0A1W1UU52</accession>
<proteinExistence type="predicted"/>
<protein>
    <submittedName>
        <fullName evidence="2">Uncharacterized protein</fullName>
    </submittedName>
</protein>
<evidence type="ECO:0000313" key="3">
    <source>
        <dbReference type="Proteomes" id="UP000192582"/>
    </source>
</evidence>
<dbReference type="OrthoDB" id="72422at2"/>
<organism evidence="2 3">
    <name type="scientific">Deinococcus hopiensis KR-140</name>
    <dbReference type="NCBI Taxonomy" id="695939"/>
    <lineage>
        <taxon>Bacteria</taxon>
        <taxon>Thermotogati</taxon>
        <taxon>Deinococcota</taxon>
        <taxon>Deinococci</taxon>
        <taxon>Deinococcales</taxon>
        <taxon>Deinococcaceae</taxon>
        <taxon>Deinococcus</taxon>
    </lineage>
</organism>
<name>A0A1W1UU52_9DEIO</name>
<gene>
    <name evidence="2" type="ORF">SAMN00790413_05219</name>
</gene>
<sequence length="104" mass="11436">MSTLVLKGQWQGEVNSADRHFCGVVHESGEASVVAGTQVKVTFTGGTHRQEHSTDFHGQYILDGLEPSRFVLTSFIRKDRDAGQRGEQSGNEVQLWGGELYSTP</sequence>
<evidence type="ECO:0000256" key="1">
    <source>
        <dbReference type="SAM" id="MobiDB-lite"/>
    </source>
</evidence>
<dbReference type="STRING" id="695939.SAMN00790413_05219"/>
<keyword evidence="3" id="KW-1185">Reference proteome</keyword>
<dbReference type="AlphaFoldDB" id="A0A1W1UU52"/>
<reference evidence="2 3" key="1">
    <citation type="submission" date="2017-04" db="EMBL/GenBank/DDBJ databases">
        <authorList>
            <person name="Afonso C.L."/>
            <person name="Miller P.J."/>
            <person name="Scott M.A."/>
            <person name="Spackman E."/>
            <person name="Goraichik I."/>
            <person name="Dimitrov K.M."/>
            <person name="Suarez D.L."/>
            <person name="Swayne D.E."/>
        </authorList>
    </citation>
    <scope>NUCLEOTIDE SEQUENCE [LARGE SCALE GENOMIC DNA]</scope>
    <source>
        <strain evidence="2 3">KR-140</strain>
    </source>
</reference>
<evidence type="ECO:0000313" key="2">
    <source>
        <dbReference type="EMBL" id="SMB84627.1"/>
    </source>
</evidence>
<dbReference type="Proteomes" id="UP000192582">
    <property type="component" value="Unassembled WGS sequence"/>
</dbReference>